<dbReference type="Proteomes" id="UP000660745">
    <property type="component" value="Unassembled WGS sequence"/>
</dbReference>
<keyword evidence="3" id="KW-1185">Reference proteome</keyword>
<dbReference type="RefSeq" id="WP_225276846.1">
    <property type="nucleotide sequence ID" value="NZ_BMNK01000001.1"/>
</dbReference>
<keyword evidence="1" id="KW-0472">Membrane</keyword>
<protein>
    <submittedName>
        <fullName evidence="2">Uncharacterized protein</fullName>
    </submittedName>
</protein>
<comment type="caution">
    <text evidence="2">The sequence shown here is derived from an EMBL/GenBank/DDBJ whole genome shotgun (WGS) entry which is preliminary data.</text>
</comment>
<evidence type="ECO:0000313" key="2">
    <source>
        <dbReference type="EMBL" id="GGP01009.1"/>
    </source>
</evidence>
<evidence type="ECO:0000256" key="1">
    <source>
        <dbReference type="SAM" id="Phobius"/>
    </source>
</evidence>
<dbReference type="EMBL" id="BMNK01000001">
    <property type="protein sequence ID" value="GGP01009.1"/>
    <property type="molecule type" value="Genomic_DNA"/>
</dbReference>
<evidence type="ECO:0000313" key="3">
    <source>
        <dbReference type="Proteomes" id="UP000660745"/>
    </source>
</evidence>
<gene>
    <name evidence="2" type="ORF">GCM10012278_03140</name>
</gene>
<name>A0A918A048_9ACTN</name>
<reference evidence="2" key="2">
    <citation type="submission" date="2020-09" db="EMBL/GenBank/DDBJ databases">
        <authorList>
            <person name="Sun Q."/>
            <person name="Zhou Y."/>
        </authorList>
    </citation>
    <scope>NUCLEOTIDE SEQUENCE</scope>
    <source>
        <strain evidence="2">CGMCC 4.7430</strain>
    </source>
</reference>
<organism evidence="2 3">
    <name type="scientific">Nonomuraea glycinis</name>
    <dbReference type="NCBI Taxonomy" id="2047744"/>
    <lineage>
        <taxon>Bacteria</taxon>
        <taxon>Bacillati</taxon>
        <taxon>Actinomycetota</taxon>
        <taxon>Actinomycetes</taxon>
        <taxon>Streptosporangiales</taxon>
        <taxon>Streptosporangiaceae</taxon>
        <taxon>Nonomuraea</taxon>
    </lineage>
</organism>
<reference evidence="2" key="1">
    <citation type="journal article" date="2014" name="Int. J. Syst. Evol. Microbiol.">
        <title>Complete genome sequence of Corynebacterium casei LMG S-19264T (=DSM 44701T), isolated from a smear-ripened cheese.</title>
        <authorList>
            <consortium name="US DOE Joint Genome Institute (JGI-PGF)"/>
            <person name="Walter F."/>
            <person name="Albersmeier A."/>
            <person name="Kalinowski J."/>
            <person name="Ruckert C."/>
        </authorList>
    </citation>
    <scope>NUCLEOTIDE SEQUENCE</scope>
    <source>
        <strain evidence="2">CGMCC 4.7430</strain>
    </source>
</reference>
<keyword evidence="1" id="KW-1133">Transmembrane helix</keyword>
<sequence>MTAATDATATVAHPAPWADRIGRGIMAVNAAAALLAFASGLMIMASVSDERVITEAWRTFAYIFFAGIWVILTVSPRRQKGLWELLLFQKGAITAYSFVMWHLPDAPLTALIDLAVTGTTLIAYVLCRGWLAWRTNSPEPANGGRPTVSAG</sequence>
<proteinExistence type="predicted"/>
<dbReference type="AlphaFoldDB" id="A0A918A048"/>
<accession>A0A918A048</accession>
<feature type="transmembrane region" description="Helical" evidence="1">
    <location>
        <begin position="82"/>
        <end position="102"/>
    </location>
</feature>
<feature type="transmembrane region" description="Helical" evidence="1">
    <location>
        <begin position="59"/>
        <end position="75"/>
    </location>
</feature>
<feature type="transmembrane region" description="Helical" evidence="1">
    <location>
        <begin position="108"/>
        <end position="127"/>
    </location>
</feature>
<feature type="transmembrane region" description="Helical" evidence="1">
    <location>
        <begin position="26"/>
        <end position="47"/>
    </location>
</feature>
<keyword evidence="1" id="KW-0812">Transmembrane</keyword>